<dbReference type="GeneID" id="106166861"/>
<proteinExistence type="predicted"/>
<dbReference type="RefSeq" id="XP_013400981.1">
    <property type="nucleotide sequence ID" value="XM_013545527.1"/>
</dbReference>
<accession>A0A1S3ISR7</accession>
<feature type="signal peptide" evidence="1">
    <location>
        <begin position="1"/>
        <end position="17"/>
    </location>
</feature>
<sequence>MKFLAFFLVAAFVGAQADFVQLNLDNEISAMVNEIHSAREARETNILERATTTALGQTLEEKLKNVTDKINNLLSTGHSVGKALLEQAKTLTAQLKEMGGKYVTDAKAILGSLKDQFSGFFQGILDSFGGLFGKRDLFENFEEELLDELQ</sequence>
<dbReference type="InParanoid" id="A0A1S3ISR7"/>
<dbReference type="Proteomes" id="UP000085678">
    <property type="component" value="Unplaced"/>
</dbReference>
<protein>
    <submittedName>
        <fullName evidence="3">Uncharacterized protein LOC106166861</fullName>
    </submittedName>
</protein>
<feature type="chain" id="PRO_5010360039" evidence="1">
    <location>
        <begin position="18"/>
        <end position="150"/>
    </location>
</feature>
<dbReference type="AlphaFoldDB" id="A0A1S3ISR7"/>
<dbReference type="KEGG" id="lak:106166861"/>
<organism evidence="2 3">
    <name type="scientific">Lingula anatina</name>
    <name type="common">Brachiopod</name>
    <name type="synonym">Lingula unguis</name>
    <dbReference type="NCBI Taxonomy" id="7574"/>
    <lineage>
        <taxon>Eukaryota</taxon>
        <taxon>Metazoa</taxon>
        <taxon>Spiralia</taxon>
        <taxon>Lophotrochozoa</taxon>
        <taxon>Brachiopoda</taxon>
        <taxon>Linguliformea</taxon>
        <taxon>Lingulata</taxon>
        <taxon>Lingulida</taxon>
        <taxon>Linguloidea</taxon>
        <taxon>Lingulidae</taxon>
        <taxon>Lingula</taxon>
    </lineage>
</organism>
<evidence type="ECO:0000313" key="2">
    <source>
        <dbReference type="Proteomes" id="UP000085678"/>
    </source>
</evidence>
<keyword evidence="1" id="KW-0732">Signal</keyword>
<evidence type="ECO:0000256" key="1">
    <source>
        <dbReference type="SAM" id="SignalP"/>
    </source>
</evidence>
<reference evidence="3" key="1">
    <citation type="submission" date="2025-08" db="UniProtKB">
        <authorList>
            <consortium name="RefSeq"/>
        </authorList>
    </citation>
    <scope>IDENTIFICATION</scope>
    <source>
        <tissue evidence="3">Gonads</tissue>
    </source>
</reference>
<evidence type="ECO:0000313" key="3">
    <source>
        <dbReference type="RefSeq" id="XP_013400981.1"/>
    </source>
</evidence>
<name>A0A1S3ISR7_LINAN</name>
<gene>
    <name evidence="3" type="primary">LOC106166861</name>
</gene>
<keyword evidence="2" id="KW-1185">Reference proteome</keyword>